<evidence type="ECO:0000256" key="12">
    <source>
        <dbReference type="ARBA" id="ARBA00022842"/>
    </source>
</evidence>
<accession>A0A0G0NCD6</accession>
<keyword evidence="11" id="KW-0067">ATP-binding</keyword>
<evidence type="ECO:0000256" key="5">
    <source>
        <dbReference type="ARBA" id="ARBA00011996"/>
    </source>
</evidence>
<dbReference type="PATRIC" id="fig|1618569.3.peg.618"/>
<dbReference type="GO" id="GO:0008986">
    <property type="term" value="F:pyruvate, water dikinase activity"/>
    <property type="evidence" value="ECO:0007669"/>
    <property type="project" value="UniProtKB-EC"/>
</dbReference>
<dbReference type="PANTHER" id="PTHR43030:SF1">
    <property type="entry name" value="PHOSPHOENOLPYRUVATE SYNTHASE"/>
    <property type="match status" value="1"/>
</dbReference>
<dbReference type="AlphaFoldDB" id="A0A0G0NCD6"/>
<dbReference type="InterPro" id="IPR013815">
    <property type="entry name" value="ATP_grasp_subdomain_1"/>
</dbReference>
<keyword evidence="10" id="KW-0418">Kinase</keyword>
<reference evidence="16 17" key="1">
    <citation type="journal article" date="2015" name="Nature">
        <title>rRNA introns, odd ribosomes, and small enigmatic genomes across a large radiation of phyla.</title>
        <authorList>
            <person name="Brown C.T."/>
            <person name="Hug L.A."/>
            <person name="Thomas B.C."/>
            <person name="Sharon I."/>
            <person name="Castelle C.J."/>
            <person name="Singh A."/>
            <person name="Wilkins M.J."/>
            <person name="Williams K.H."/>
            <person name="Banfield J.F."/>
        </authorList>
    </citation>
    <scope>NUCLEOTIDE SEQUENCE [LARGE SCALE GENOMIC DNA]</scope>
</reference>
<feature type="domain" description="Pyruvate phosphate dikinase AMP/ATP-binding" evidence="15">
    <location>
        <begin position="19"/>
        <end position="214"/>
    </location>
</feature>
<evidence type="ECO:0000256" key="10">
    <source>
        <dbReference type="ARBA" id="ARBA00022777"/>
    </source>
</evidence>
<keyword evidence="7" id="KW-0808">Transferase</keyword>
<sequence length="225" mass="24858">MPNSFTKKLSEVNLSNLSEVGGKNASLGEMIQALSKKDIKVPGGFVVTASAYQHFLDKTGLKYFIKDTLKDLKVKDLGSLTRKAKTVRDKIVESTFPEDLKLEILNSYKQIQKEYGSNSTFAVRSSATAEDLPGASFAGQHETFLNIKGEQNLLEAIKKAMASLFNDRAISYRADKGFDHFKISLSVGVQKMVRSDLACSGIMFTLDTETGFRERKNLPSLKKAS</sequence>
<evidence type="ECO:0000256" key="2">
    <source>
        <dbReference type="ARBA" id="ARBA00002988"/>
    </source>
</evidence>
<dbReference type="Proteomes" id="UP000034181">
    <property type="component" value="Unassembled WGS sequence"/>
</dbReference>
<protein>
    <recommendedName>
        <fullName evidence="6">Phosphoenolpyruvate synthase</fullName>
        <ecNumber evidence="5">2.7.9.2</ecNumber>
    </recommendedName>
    <alternativeName>
        <fullName evidence="13">Pyruvate, water dikinase</fullName>
    </alternativeName>
</protein>
<evidence type="ECO:0000259" key="15">
    <source>
        <dbReference type="Pfam" id="PF01326"/>
    </source>
</evidence>
<organism evidence="16 17">
    <name type="scientific">Candidatus Woesebacteria bacterium GW2011_GWB1_38_5b</name>
    <dbReference type="NCBI Taxonomy" id="1618569"/>
    <lineage>
        <taxon>Bacteria</taxon>
        <taxon>Candidatus Woeseibacteriota</taxon>
    </lineage>
</organism>
<evidence type="ECO:0000256" key="3">
    <source>
        <dbReference type="ARBA" id="ARBA00004742"/>
    </source>
</evidence>
<dbReference type="Gene3D" id="3.30.1490.20">
    <property type="entry name" value="ATP-grasp fold, A domain"/>
    <property type="match status" value="1"/>
</dbReference>
<keyword evidence="16" id="KW-0670">Pyruvate</keyword>
<dbReference type="FunFam" id="3.30.1490.20:FF:000010">
    <property type="entry name" value="Phosphoenolpyruvate synthase"/>
    <property type="match status" value="1"/>
</dbReference>
<comment type="function">
    <text evidence="2">Catalyzes the phosphorylation of pyruvate to phosphoenolpyruvate.</text>
</comment>
<evidence type="ECO:0000256" key="8">
    <source>
        <dbReference type="ARBA" id="ARBA00022723"/>
    </source>
</evidence>
<dbReference type="GO" id="GO:0046872">
    <property type="term" value="F:metal ion binding"/>
    <property type="evidence" value="ECO:0007669"/>
    <property type="project" value="UniProtKB-KW"/>
</dbReference>
<dbReference type="InterPro" id="IPR006319">
    <property type="entry name" value="PEP_synth"/>
</dbReference>
<evidence type="ECO:0000256" key="4">
    <source>
        <dbReference type="ARBA" id="ARBA00007837"/>
    </source>
</evidence>
<evidence type="ECO:0000313" key="16">
    <source>
        <dbReference type="EMBL" id="KKQ74761.1"/>
    </source>
</evidence>
<keyword evidence="12" id="KW-0460">Magnesium</keyword>
<dbReference type="Pfam" id="PF01326">
    <property type="entry name" value="PPDK_N"/>
    <property type="match status" value="1"/>
</dbReference>
<evidence type="ECO:0000256" key="1">
    <source>
        <dbReference type="ARBA" id="ARBA00001946"/>
    </source>
</evidence>
<evidence type="ECO:0000313" key="17">
    <source>
        <dbReference type="Proteomes" id="UP000034181"/>
    </source>
</evidence>
<dbReference type="PANTHER" id="PTHR43030">
    <property type="entry name" value="PHOSPHOENOLPYRUVATE SYNTHASE"/>
    <property type="match status" value="1"/>
</dbReference>
<comment type="similarity">
    <text evidence="4">Belongs to the PEP-utilizing enzyme family.</text>
</comment>
<comment type="pathway">
    <text evidence="3">Carbohydrate biosynthesis; gluconeogenesis.</text>
</comment>
<evidence type="ECO:0000256" key="6">
    <source>
        <dbReference type="ARBA" id="ARBA00021623"/>
    </source>
</evidence>
<evidence type="ECO:0000256" key="7">
    <source>
        <dbReference type="ARBA" id="ARBA00022679"/>
    </source>
</evidence>
<proteinExistence type="inferred from homology"/>
<gene>
    <name evidence="16" type="ORF">US96_C0026G0009</name>
</gene>
<dbReference type="GO" id="GO:0005524">
    <property type="term" value="F:ATP binding"/>
    <property type="evidence" value="ECO:0007669"/>
    <property type="project" value="UniProtKB-KW"/>
</dbReference>
<comment type="cofactor">
    <cofactor evidence="1">
        <name>Mg(2+)</name>
        <dbReference type="ChEBI" id="CHEBI:18420"/>
    </cofactor>
</comment>
<evidence type="ECO:0000256" key="14">
    <source>
        <dbReference type="ARBA" id="ARBA00047700"/>
    </source>
</evidence>
<keyword evidence="8" id="KW-0479">Metal-binding</keyword>
<name>A0A0G0NCD6_9BACT</name>
<keyword evidence="9" id="KW-0547">Nucleotide-binding</keyword>
<dbReference type="SUPFAM" id="SSF56059">
    <property type="entry name" value="Glutathione synthetase ATP-binding domain-like"/>
    <property type="match status" value="1"/>
</dbReference>
<dbReference type="InterPro" id="IPR002192">
    <property type="entry name" value="PPDK_AMP/ATP-bd"/>
</dbReference>
<evidence type="ECO:0000256" key="13">
    <source>
        <dbReference type="ARBA" id="ARBA00033470"/>
    </source>
</evidence>
<comment type="caution">
    <text evidence="16">The sequence shown here is derived from an EMBL/GenBank/DDBJ whole genome shotgun (WGS) entry which is preliminary data.</text>
</comment>
<dbReference type="EC" id="2.7.9.2" evidence="5"/>
<dbReference type="GO" id="GO:0006094">
    <property type="term" value="P:gluconeogenesis"/>
    <property type="evidence" value="ECO:0007669"/>
    <property type="project" value="UniProtKB-UniPathway"/>
</dbReference>
<evidence type="ECO:0000256" key="11">
    <source>
        <dbReference type="ARBA" id="ARBA00022840"/>
    </source>
</evidence>
<dbReference type="EMBL" id="LBUZ01000026">
    <property type="protein sequence ID" value="KKQ74761.1"/>
    <property type="molecule type" value="Genomic_DNA"/>
</dbReference>
<evidence type="ECO:0000256" key="9">
    <source>
        <dbReference type="ARBA" id="ARBA00022741"/>
    </source>
</evidence>
<dbReference type="UniPathway" id="UPA00138"/>
<comment type="catalytic activity">
    <reaction evidence="14">
        <text>pyruvate + ATP + H2O = phosphoenolpyruvate + AMP + phosphate + 2 H(+)</text>
        <dbReference type="Rhea" id="RHEA:11364"/>
        <dbReference type="ChEBI" id="CHEBI:15361"/>
        <dbReference type="ChEBI" id="CHEBI:15377"/>
        <dbReference type="ChEBI" id="CHEBI:15378"/>
        <dbReference type="ChEBI" id="CHEBI:30616"/>
        <dbReference type="ChEBI" id="CHEBI:43474"/>
        <dbReference type="ChEBI" id="CHEBI:58702"/>
        <dbReference type="ChEBI" id="CHEBI:456215"/>
        <dbReference type="EC" id="2.7.9.2"/>
    </reaction>
</comment>